<reference evidence="1" key="1">
    <citation type="journal article" date="2014" name="Front. Microbiol.">
        <title>High frequency of phylogenetically diverse reductive dehalogenase-homologous genes in deep subseafloor sedimentary metagenomes.</title>
        <authorList>
            <person name="Kawai M."/>
            <person name="Futagami T."/>
            <person name="Toyoda A."/>
            <person name="Takaki Y."/>
            <person name="Nishi S."/>
            <person name="Hori S."/>
            <person name="Arai W."/>
            <person name="Tsubouchi T."/>
            <person name="Morono Y."/>
            <person name="Uchiyama I."/>
            <person name="Ito T."/>
            <person name="Fujiyama A."/>
            <person name="Inagaki F."/>
            <person name="Takami H."/>
        </authorList>
    </citation>
    <scope>NUCLEOTIDE SEQUENCE</scope>
    <source>
        <strain evidence="1">Expedition CK06-06</strain>
    </source>
</reference>
<evidence type="ECO:0000313" key="1">
    <source>
        <dbReference type="EMBL" id="GAG16395.1"/>
    </source>
</evidence>
<feature type="non-terminal residue" evidence="1">
    <location>
        <position position="134"/>
    </location>
</feature>
<proteinExistence type="predicted"/>
<accession>X0VDG2</accession>
<evidence type="ECO:0008006" key="2">
    <source>
        <dbReference type="Google" id="ProtNLM"/>
    </source>
</evidence>
<organism evidence="1">
    <name type="scientific">marine sediment metagenome</name>
    <dbReference type="NCBI Taxonomy" id="412755"/>
    <lineage>
        <taxon>unclassified sequences</taxon>
        <taxon>metagenomes</taxon>
        <taxon>ecological metagenomes</taxon>
    </lineage>
</organism>
<dbReference type="EMBL" id="BARS01033914">
    <property type="protein sequence ID" value="GAG16395.1"/>
    <property type="molecule type" value="Genomic_DNA"/>
</dbReference>
<dbReference type="InterPro" id="IPR023366">
    <property type="entry name" value="ATP_synth_asu-like_sf"/>
</dbReference>
<sequence length="134" mass="13916">MSARTVSYRVHTYLSDALSAAIASSTNASPIKIKTAAAHGFLTDDIVRIENHLVNTAANGTWTIIKVDGDEFTLTGSVGNGVGGATGTAWPAENTFTDAAIAAPPEIPGQLVRPHLGRTETVRGTVELLDTAEA</sequence>
<protein>
    <recommendedName>
        <fullName evidence="2">Ubiquitin-activating enzyme E1 FCCH domain-containing protein</fullName>
    </recommendedName>
</protein>
<dbReference type="AlphaFoldDB" id="X0VDG2"/>
<name>X0VDG2_9ZZZZ</name>
<dbReference type="Gene3D" id="2.40.30.20">
    <property type="match status" value="1"/>
</dbReference>
<gene>
    <name evidence="1" type="ORF">S01H1_52471</name>
</gene>
<comment type="caution">
    <text evidence="1">The sequence shown here is derived from an EMBL/GenBank/DDBJ whole genome shotgun (WGS) entry which is preliminary data.</text>
</comment>